<dbReference type="InterPro" id="IPR032675">
    <property type="entry name" value="LRR_dom_sf"/>
</dbReference>
<dbReference type="EMBL" id="BQFW01000010">
    <property type="protein sequence ID" value="GJJ74894.1"/>
    <property type="molecule type" value="Genomic_DNA"/>
</dbReference>
<protein>
    <recommendedName>
        <fullName evidence="4">F-box domain-containing protein</fullName>
    </recommendedName>
</protein>
<dbReference type="InterPro" id="IPR001611">
    <property type="entry name" value="Leu-rich_rpt"/>
</dbReference>
<feature type="region of interest" description="Disordered" evidence="1">
    <location>
        <begin position="72"/>
        <end position="100"/>
    </location>
</feature>
<comment type="caution">
    <text evidence="2">The sequence shown here is derived from an EMBL/GenBank/DDBJ whole genome shotgun (WGS) entry which is preliminary data.</text>
</comment>
<reference evidence="2" key="2">
    <citation type="journal article" date="2022" name="Microbiol. Resour. Announc.">
        <title>Whole-Genome Sequence of Entomortierella parvispora E1425, a Mucoromycotan Fungus Associated with Burkholderiaceae-Related Endosymbiotic Bacteria.</title>
        <authorList>
            <person name="Herlambang A."/>
            <person name="Guo Y."/>
            <person name="Takashima Y."/>
            <person name="Narisawa K."/>
            <person name="Ohta H."/>
            <person name="Nishizawa T."/>
        </authorList>
    </citation>
    <scope>NUCLEOTIDE SEQUENCE</scope>
    <source>
        <strain evidence="2">E1425</strain>
    </source>
</reference>
<dbReference type="AlphaFoldDB" id="A0A9P3HDY0"/>
<keyword evidence="3" id="KW-1185">Reference proteome</keyword>
<evidence type="ECO:0008006" key="4">
    <source>
        <dbReference type="Google" id="ProtNLM"/>
    </source>
</evidence>
<dbReference type="SUPFAM" id="SSF52047">
    <property type="entry name" value="RNI-like"/>
    <property type="match status" value="1"/>
</dbReference>
<name>A0A9P3HDY0_9FUNG</name>
<dbReference type="Gene3D" id="3.80.10.10">
    <property type="entry name" value="Ribonuclease Inhibitor"/>
    <property type="match status" value="2"/>
</dbReference>
<reference evidence="2" key="1">
    <citation type="submission" date="2021-11" db="EMBL/GenBank/DDBJ databases">
        <authorList>
            <person name="Herlambang A."/>
            <person name="Guo Y."/>
            <person name="Takashima Y."/>
            <person name="Nishizawa T."/>
        </authorList>
    </citation>
    <scope>NUCLEOTIDE SEQUENCE</scope>
    <source>
        <strain evidence="2">E1425</strain>
    </source>
</reference>
<dbReference type="PANTHER" id="PTHR13318">
    <property type="entry name" value="PARTNER OF PAIRED, ISOFORM B-RELATED"/>
    <property type="match status" value="1"/>
</dbReference>
<dbReference type="SMART" id="SM00367">
    <property type="entry name" value="LRR_CC"/>
    <property type="match status" value="4"/>
</dbReference>
<evidence type="ECO:0000313" key="2">
    <source>
        <dbReference type="EMBL" id="GJJ74894.1"/>
    </source>
</evidence>
<dbReference type="GO" id="GO:0031146">
    <property type="term" value="P:SCF-dependent proteasomal ubiquitin-dependent protein catabolic process"/>
    <property type="evidence" value="ECO:0007669"/>
    <property type="project" value="TreeGrafter"/>
</dbReference>
<dbReference type="InterPro" id="IPR006553">
    <property type="entry name" value="Leu-rich_rpt_Cys-con_subtyp"/>
</dbReference>
<feature type="compositionally biased region" description="Polar residues" evidence="1">
    <location>
        <begin position="72"/>
        <end position="88"/>
    </location>
</feature>
<evidence type="ECO:0000313" key="3">
    <source>
        <dbReference type="Proteomes" id="UP000827284"/>
    </source>
</evidence>
<dbReference type="Pfam" id="PF13516">
    <property type="entry name" value="LRR_6"/>
    <property type="match status" value="1"/>
</dbReference>
<proteinExistence type="predicted"/>
<sequence length="314" mass="35294">METLPIELLITIVDIIQHDQRALACCNRINKLWHSLTQVRLYQQPSFLRLTALELFVRTVDNPEVDIYLTHHSSSQRPDASPRLQNLTADSSSPSSALAPRIPPGAFVRSIDLSMLPHRWESVQYETIHMIAQGCPWIEQLNLSDCALLRDNAIQILAETLGPRRRLRSLVLSGCNRISDLAVLSICANVPLLENLELSGCDRITDISILELGSLIDLDTDPALLSFLEDRKEVRRLVDEVEGHPWFTRPLKSLDLSHCTRITDRGVKGLRNGAAFLASLNLDGCYGILHGDDGLNEWEDMDEEFTDIEEDDAP</sequence>
<dbReference type="OrthoDB" id="421226at2759"/>
<dbReference type="Proteomes" id="UP000827284">
    <property type="component" value="Unassembled WGS sequence"/>
</dbReference>
<feature type="compositionally biased region" description="Low complexity" evidence="1">
    <location>
        <begin position="89"/>
        <end position="100"/>
    </location>
</feature>
<dbReference type="GO" id="GO:0019005">
    <property type="term" value="C:SCF ubiquitin ligase complex"/>
    <property type="evidence" value="ECO:0007669"/>
    <property type="project" value="TreeGrafter"/>
</dbReference>
<gene>
    <name evidence="2" type="ORF">EMPS_07252</name>
</gene>
<accession>A0A9P3HDY0</accession>
<evidence type="ECO:0000256" key="1">
    <source>
        <dbReference type="SAM" id="MobiDB-lite"/>
    </source>
</evidence>
<organism evidence="2 3">
    <name type="scientific">Entomortierella parvispora</name>
    <dbReference type="NCBI Taxonomy" id="205924"/>
    <lineage>
        <taxon>Eukaryota</taxon>
        <taxon>Fungi</taxon>
        <taxon>Fungi incertae sedis</taxon>
        <taxon>Mucoromycota</taxon>
        <taxon>Mortierellomycotina</taxon>
        <taxon>Mortierellomycetes</taxon>
        <taxon>Mortierellales</taxon>
        <taxon>Mortierellaceae</taxon>
        <taxon>Entomortierella</taxon>
    </lineage>
</organism>